<feature type="transmembrane region" description="Helical" evidence="1">
    <location>
        <begin position="55"/>
        <end position="72"/>
    </location>
</feature>
<dbReference type="Proteomes" id="UP000824175">
    <property type="component" value="Unassembled WGS sequence"/>
</dbReference>
<comment type="caution">
    <text evidence="2">The sequence shown here is derived from an EMBL/GenBank/DDBJ whole genome shotgun (WGS) entry which is preliminary data.</text>
</comment>
<dbReference type="InterPro" id="IPR052939">
    <property type="entry name" value="23S_rRNA_MeTrnsfrase_RlmA"/>
</dbReference>
<evidence type="ECO:0000313" key="2">
    <source>
        <dbReference type="EMBL" id="HIU13741.1"/>
    </source>
</evidence>
<dbReference type="PANTHER" id="PTHR43460:SF1">
    <property type="entry name" value="METHYLTRANSFERASE TYPE 11 DOMAIN-CONTAINING PROTEIN"/>
    <property type="match status" value="1"/>
</dbReference>
<protein>
    <recommendedName>
        <fullName evidence="4">Methyltransferase type 11 domain-containing protein</fullName>
    </recommendedName>
</protein>
<accession>A0A9D1HP79</accession>
<keyword evidence="1" id="KW-0812">Transmembrane</keyword>
<evidence type="ECO:0000313" key="3">
    <source>
        <dbReference type="Proteomes" id="UP000824175"/>
    </source>
</evidence>
<keyword evidence="1" id="KW-0472">Membrane</keyword>
<organism evidence="2 3">
    <name type="scientific">Candidatus Fimiplasma intestinipullorum</name>
    <dbReference type="NCBI Taxonomy" id="2840825"/>
    <lineage>
        <taxon>Bacteria</taxon>
        <taxon>Bacillati</taxon>
        <taxon>Bacillota</taxon>
        <taxon>Clostridia</taxon>
        <taxon>Eubacteriales</taxon>
        <taxon>Candidatus Fimiplasma</taxon>
    </lineage>
</organism>
<evidence type="ECO:0000256" key="1">
    <source>
        <dbReference type="SAM" id="Phobius"/>
    </source>
</evidence>
<evidence type="ECO:0008006" key="4">
    <source>
        <dbReference type="Google" id="ProtNLM"/>
    </source>
</evidence>
<reference evidence="2" key="1">
    <citation type="submission" date="2020-10" db="EMBL/GenBank/DDBJ databases">
        <authorList>
            <person name="Gilroy R."/>
        </authorList>
    </citation>
    <scope>NUCLEOTIDE SEQUENCE</scope>
    <source>
        <strain evidence="2">CHK195-11698</strain>
    </source>
</reference>
<sequence>MGTELLGLLGSIILIMVGMRLLFGELDSRMAMKRLDLKYFLDFEQRYTYKNMKSTVLLMVFCFLLFGGISIFSGNGLLLLVLFVAIGVVVDIVSGWVFHFYGRFRFKKRIGEAKGVVERLKKEIERPFDPEEITELQDNYDFLEVVDSYVQEEDHMACLSRDGGVFMEKMKHYSQVAFLVDEKLEEAKQRFADTKVRVTGLTSDKRYPFKDGRLDLLVCYNTNFKPEEVGRVLKEDGIFIAHQLGSENMQELTTMSSPFQAKNIWNMQVLSESLRKLNYLLLDRRESRSEMRFLTLGAFVHYLKANSKINLDHIENYANVLNVISQLIQNKGYFAVKTHHFYVVARKRSQSL</sequence>
<dbReference type="EMBL" id="DVMJ01000055">
    <property type="protein sequence ID" value="HIU13741.1"/>
    <property type="molecule type" value="Genomic_DNA"/>
</dbReference>
<dbReference type="Gene3D" id="3.40.50.150">
    <property type="entry name" value="Vaccinia Virus protein VP39"/>
    <property type="match status" value="1"/>
</dbReference>
<keyword evidence="1" id="KW-1133">Transmembrane helix</keyword>
<dbReference type="SUPFAM" id="SSF53335">
    <property type="entry name" value="S-adenosyl-L-methionine-dependent methyltransferases"/>
    <property type="match status" value="1"/>
</dbReference>
<reference evidence="2" key="2">
    <citation type="journal article" date="2021" name="PeerJ">
        <title>Extensive microbial diversity within the chicken gut microbiome revealed by metagenomics and culture.</title>
        <authorList>
            <person name="Gilroy R."/>
            <person name="Ravi A."/>
            <person name="Getino M."/>
            <person name="Pursley I."/>
            <person name="Horton D.L."/>
            <person name="Alikhan N.F."/>
            <person name="Baker D."/>
            <person name="Gharbi K."/>
            <person name="Hall N."/>
            <person name="Watson M."/>
            <person name="Adriaenssens E.M."/>
            <person name="Foster-Nyarko E."/>
            <person name="Jarju S."/>
            <person name="Secka A."/>
            <person name="Antonio M."/>
            <person name="Oren A."/>
            <person name="Chaudhuri R.R."/>
            <person name="La Ragione R."/>
            <person name="Hildebrand F."/>
            <person name="Pallen M.J."/>
        </authorList>
    </citation>
    <scope>NUCLEOTIDE SEQUENCE</scope>
    <source>
        <strain evidence="2">CHK195-11698</strain>
    </source>
</reference>
<gene>
    <name evidence="2" type="ORF">IAD15_06690</name>
</gene>
<name>A0A9D1HP79_9FIRM</name>
<feature type="transmembrane region" description="Helical" evidence="1">
    <location>
        <begin position="6"/>
        <end position="23"/>
    </location>
</feature>
<proteinExistence type="predicted"/>
<dbReference type="PANTHER" id="PTHR43460">
    <property type="entry name" value="METHYLTRANSFERASE"/>
    <property type="match status" value="1"/>
</dbReference>
<feature type="transmembrane region" description="Helical" evidence="1">
    <location>
        <begin position="78"/>
        <end position="101"/>
    </location>
</feature>
<dbReference type="AlphaFoldDB" id="A0A9D1HP79"/>
<dbReference type="InterPro" id="IPR029063">
    <property type="entry name" value="SAM-dependent_MTases_sf"/>
</dbReference>